<evidence type="ECO:0000313" key="4">
    <source>
        <dbReference type="EMBL" id="MEF2255720.1"/>
    </source>
</evidence>
<reference evidence="4 5" key="1">
    <citation type="submission" date="2024-01" db="EMBL/GenBank/DDBJ databases">
        <title>the genome sequence of strain Microbacterium schleiferi NBRC 15075.</title>
        <authorList>
            <person name="Ding Y."/>
            <person name="Zhang G."/>
        </authorList>
    </citation>
    <scope>NUCLEOTIDE SEQUENCE [LARGE SCALE GENOMIC DNA]</scope>
    <source>
        <strain evidence="4 5">NBRC 15075</strain>
    </source>
</reference>
<evidence type="ECO:0000256" key="3">
    <source>
        <dbReference type="SAM" id="SignalP"/>
    </source>
</evidence>
<feature type="signal peptide" evidence="3">
    <location>
        <begin position="1"/>
        <end position="22"/>
    </location>
</feature>
<dbReference type="Pfam" id="PF19950">
    <property type="entry name" value="DUF6412"/>
    <property type="match status" value="1"/>
</dbReference>
<protein>
    <submittedName>
        <fullName evidence="4">DUF6412 domain-containing protein</fullName>
    </submittedName>
</protein>
<evidence type="ECO:0000256" key="2">
    <source>
        <dbReference type="SAM" id="Phobius"/>
    </source>
</evidence>
<keyword evidence="2" id="KW-0472">Membrane</keyword>
<comment type="caution">
    <text evidence="4">The sequence shown here is derived from an EMBL/GenBank/DDBJ whole genome shotgun (WGS) entry which is preliminary data.</text>
</comment>
<dbReference type="Proteomes" id="UP001351900">
    <property type="component" value="Unassembled WGS sequence"/>
</dbReference>
<evidence type="ECO:0000256" key="1">
    <source>
        <dbReference type="SAM" id="MobiDB-lite"/>
    </source>
</evidence>
<organism evidence="4 5">
    <name type="scientific">Microbacterium schleiferi</name>
    <dbReference type="NCBI Taxonomy" id="69362"/>
    <lineage>
        <taxon>Bacteria</taxon>
        <taxon>Bacillati</taxon>
        <taxon>Actinomycetota</taxon>
        <taxon>Actinomycetes</taxon>
        <taxon>Micrococcales</taxon>
        <taxon>Microbacteriaceae</taxon>
        <taxon>Microbacterium</taxon>
    </lineage>
</organism>
<keyword evidence="3" id="KW-0732">Signal</keyword>
<proteinExistence type="predicted"/>
<feature type="chain" id="PRO_5047338568" evidence="3">
    <location>
        <begin position="23"/>
        <end position="90"/>
    </location>
</feature>
<keyword evidence="2" id="KW-1133">Transmembrane helix</keyword>
<gene>
    <name evidence="4" type="ORF">V2V91_11345</name>
</gene>
<dbReference type="RefSeq" id="WP_292707542.1">
    <property type="nucleotide sequence ID" value="NZ_BAAAUO010000001.1"/>
</dbReference>
<accession>A0ABU7V7R9</accession>
<keyword evidence="2" id="KW-0812">Transmembrane</keyword>
<dbReference type="EMBL" id="JAZHOV010000006">
    <property type="protein sequence ID" value="MEF2255720.1"/>
    <property type="molecule type" value="Genomic_DNA"/>
</dbReference>
<feature type="region of interest" description="Disordered" evidence="1">
    <location>
        <begin position="57"/>
        <end position="90"/>
    </location>
</feature>
<sequence length="90" mass="9119">MRNATGALLALILSTLGLLALADANTVTFAVVVVTTIALAVLALHAITRPGSTRQRLARAGGQIDPSALVEQSDPDAEGHARPRAPGLAA</sequence>
<evidence type="ECO:0000313" key="5">
    <source>
        <dbReference type="Proteomes" id="UP001351900"/>
    </source>
</evidence>
<name>A0ABU7V7R9_9MICO</name>
<keyword evidence="5" id="KW-1185">Reference proteome</keyword>
<feature type="transmembrane region" description="Helical" evidence="2">
    <location>
        <begin position="29"/>
        <end position="47"/>
    </location>
</feature>
<dbReference type="InterPro" id="IPR045635">
    <property type="entry name" value="DUF6412"/>
</dbReference>